<dbReference type="PIRSF" id="PIRSF001394">
    <property type="entry name" value="Fe_dep_fumar_hy"/>
    <property type="match status" value="1"/>
</dbReference>
<keyword evidence="14" id="KW-1185">Reference proteome</keyword>
<evidence type="ECO:0000256" key="2">
    <source>
        <dbReference type="ARBA" id="ARBA00001966"/>
    </source>
</evidence>
<accession>A0A5Q2QBZ5</accession>
<dbReference type="NCBIfam" id="TIGR00722">
    <property type="entry name" value="ttdA_fumA_fumB"/>
    <property type="match status" value="1"/>
</dbReference>
<keyword evidence="8 10" id="KW-0411">Iron-sulfur</keyword>
<evidence type="ECO:0000313" key="13">
    <source>
        <dbReference type="EMBL" id="QGG80813.1"/>
    </source>
</evidence>
<dbReference type="KEGG" id="llp:GH975_09625"/>
<dbReference type="EC" id="4.2.1.2" evidence="10"/>
<comment type="cofactor">
    <cofactor evidence="2 10">
        <name>[4Fe-4S] cluster</name>
        <dbReference type="ChEBI" id="CHEBI:49883"/>
    </cofactor>
</comment>
<protein>
    <recommendedName>
        <fullName evidence="10">Fumarate hydratase class I</fullName>
        <ecNumber evidence="10">4.2.1.2</ecNumber>
    </recommendedName>
</protein>
<feature type="domain" description="Fe-S hydro-lyase tartrate dehydratase alpha-type catalytic" evidence="11">
    <location>
        <begin position="11"/>
        <end position="284"/>
    </location>
</feature>
<sequence length="505" mass="54448">MTVIRQDDLIDSVADALQFISYYHPKDFIQGVYAAYQREQSQAAKDAMAQILINSRMCAMGKRPICQDTGIVTVFVKLGMDVQWDATMSLDDMINEGVRRAYTHPDNVLRASILADPAGKRTNTKDNTPAVIHYSVVPGNTVDITVAAKGGGSENKSKMAMLNPSDSIVDWVLKTVPTMGAGWCPPGMLGIGIGGTAEKAAVLAKESLMDPIDIQELIARGPQNKVEELRIELFEKVNNLGIGAQGLGGLTTVLDVKILDYPTHAASLPVAMIPNCAATRHAHFVLNGEGAALQTPPSLDDWPEITWDAGPTARRVNLDTLTQAEMEQWQPGETLLLSGTMLTGRDAAHKRMVDMFARGESLPDGVDMKGKFIYYVGPVDAVRDEVVGPAGPTTATRMDKFTETVLEKTGLMGMIGKAERGAVGIEAIKKHKATYLMAVGGAAYLVSKAIKKSRVVAFEDLGMEAIREYVVEDMPVSVAVDVNGTSVHQTGPKEWAAKIHTAQID</sequence>
<evidence type="ECO:0000256" key="6">
    <source>
        <dbReference type="ARBA" id="ARBA00022723"/>
    </source>
</evidence>
<evidence type="ECO:0000259" key="11">
    <source>
        <dbReference type="Pfam" id="PF05681"/>
    </source>
</evidence>
<dbReference type="NCBIfam" id="NF004885">
    <property type="entry name" value="PRK06246.1"/>
    <property type="match status" value="1"/>
</dbReference>
<evidence type="ECO:0000256" key="8">
    <source>
        <dbReference type="ARBA" id="ARBA00023014"/>
    </source>
</evidence>
<dbReference type="PANTHER" id="PTHR43351:SF2">
    <property type="entry name" value="L(+)-TARTRATE DEHYDRATASE SUBUNIT BETA-RELATED"/>
    <property type="match status" value="1"/>
</dbReference>
<keyword evidence="5 10" id="KW-0004">4Fe-4S</keyword>
<proteinExistence type="inferred from homology"/>
<dbReference type="GO" id="GO:0006091">
    <property type="term" value="P:generation of precursor metabolites and energy"/>
    <property type="evidence" value="ECO:0007669"/>
    <property type="project" value="InterPro"/>
</dbReference>
<comment type="function">
    <text evidence="10">Catalyzes the reversible hydration of fumarate to (S)-malate.</text>
</comment>
<evidence type="ECO:0000256" key="4">
    <source>
        <dbReference type="ARBA" id="ARBA00011738"/>
    </source>
</evidence>
<evidence type="ECO:0000256" key="10">
    <source>
        <dbReference type="PIRNR" id="PIRNR001394"/>
    </source>
</evidence>
<evidence type="ECO:0000256" key="1">
    <source>
        <dbReference type="ARBA" id="ARBA00000929"/>
    </source>
</evidence>
<comment type="catalytic activity">
    <reaction evidence="1 10">
        <text>(S)-malate = fumarate + H2O</text>
        <dbReference type="Rhea" id="RHEA:12460"/>
        <dbReference type="ChEBI" id="CHEBI:15377"/>
        <dbReference type="ChEBI" id="CHEBI:15589"/>
        <dbReference type="ChEBI" id="CHEBI:29806"/>
        <dbReference type="EC" id="4.2.1.2"/>
    </reaction>
</comment>
<comment type="subunit">
    <text evidence="4 10">Homodimer.</text>
</comment>
<dbReference type="OrthoDB" id="9798978at2"/>
<dbReference type="NCBIfam" id="TIGR00723">
    <property type="entry name" value="ttdB_fumA_fumB"/>
    <property type="match status" value="1"/>
</dbReference>
<feature type="domain" description="Fe-S hydro-lyase tartrate dehydratase beta-type catalytic" evidence="12">
    <location>
        <begin position="289"/>
        <end position="490"/>
    </location>
</feature>
<keyword evidence="9 10" id="KW-0456">Lyase</keyword>
<dbReference type="EMBL" id="CP045871">
    <property type="protein sequence ID" value="QGG80813.1"/>
    <property type="molecule type" value="Genomic_DNA"/>
</dbReference>
<evidence type="ECO:0000259" key="12">
    <source>
        <dbReference type="Pfam" id="PF05683"/>
    </source>
</evidence>
<gene>
    <name evidence="13" type="ORF">GH975_09625</name>
</gene>
<dbReference type="InterPro" id="IPR004647">
    <property type="entry name" value="Fe-S_hydro-lyase_TtdB-typ_cat"/>
</dbReference>
<dbReference type="InterPro" id="IPR004646">
    <property type="entry name" value="Fe-S_hydro-lyase_TtdA-typ_cat"/>
</dbReference>
<dbReference type="GO" id="GO:0004333">
    <property type="term" value="F:fumarate hydratase activity"/>
    <property type="evidence" value="ECO:0007669"/>
    <property type="project" value="UniProtKB-UniRule"/>
</dbReference>
<dbReference type="Proteomes" id="UP000388235">
    <property type="component" value="Chromosome"/>
</dbReference>
<reference evidence="13 14" key="1">
    <citation type="submission" date="2019-11" db="EMBL/GenBank/DDBJ databases">
        <authorList>
            <person name="Khan S.A."/>
            <person name="Jeon C.O."/>
            <person name="Chun B.H."/>
        </authorList>
    </citation>
    <scope>NUCLEOTIDE SEQUENCE [LARGE SCALE GENOMIC DNA]</scope>
    <source>
        <strain evidence="13 14">IMCC 1097</strain>
    </source>
</reference>
<evidence type="ECO:0000256" key="3">
    <source>
        <dbReference type="ARBA" id="ARBA00008876"/>
    </source>
</evidence>
<dbReference type="PANTHER" id="PTHR43351">
    <property type="entry name" value="L(+)-TARTRATE DEHYDRATASE SUBUNIT BETA"/>
    <property type="match status" value="1"/>
</dbReference>
<dbReference type="AlphaFoldDB" id="A0A5Q2QBZ5"/>
<evidence type="ECO:0000256" key="7">
    <source>
        <dbReference type="ARBA" id="ARBA00023004"/>
    </source>
</evidence>
<evidence type="ECO:0000256" key="9">
    <source>
        <dbReference type="ARBA" id="ARBA00023239"/>
    </source>
</evidence>
<comment type="similarity">
    <text evidence="3 10">Belongs to the class-I fumarase family.</text>
</comment>
<organism evidence="13 14">
    <name type="scientific">Litorivicinus lipolyticus</name>
    <dbReference type="NCBI Taxonomy" id="418701"/>
    <lineage>
        <taxon>Bacteria</taxon>
        <taxon>Pseudomonadati</taxon>
        <taxon>Pseudomonadota</taxon>
        <taxon>Gammaproteobacteria</taxon>
        <taxon>Oceanospirillales</taxon>
        <taxon>Litorivicinaceae</taxon>
        <taxon>Litorivicinus</taxon>
    </lineage>
</organism>
<dbReference type="SUPFAM" id="SSF117457">
    <property type="entry name" value="FumA C-terminal domain-like"/>
    <property type="match status" value="1"/>
</dbReference>
<name>A0A5Q2QBZ5_9GAMM</name>
<dbReference type="GO" id="GO:0046872">
    <property type="term" value="F:metal ion binding"/>
    <property type="evidence" value="ECO:0007669"/>
    <property type="project" value="UniProtKB-UniRule"/>
</dbReference>
<dbReference type="Gene3D" id="3.20.130.10">
    <property type="entry name" value="Fe-S hydro-lyase, tartrate dehydratase beta-type, catalytic domain"/>
    <property type="match status" value="1"/>
</dbReference>
<dbReference type="Pfam" id="PF05681">
    <property type="entry name" value="Fumerase"/>
    <property type="match status" value="1"/>
</dbReference>
<dbReference type="InterPro" id="IPR011167">
    <property type="entry name" value="Fe_dep_fumarate_hydratase"/>
</dbReference>
<dbReference type="RefSeq" id="WP_153714317.1">
    <property type="nucleotide sequence ID" value="NZ_CP045871.1"/>
</dbReference>
<dbReference type="InterPro" id="IPR036660">
    <property type="entry name" value="Fe-S_hydroAse_TtdB_cat_sf"/>
</dbReference>
<evidence type="ECO:0000313" key="14">
    <source>
        <dbReference type="Proteomes" id="UP000388235"/>
    </source>
</evidence>
<keyword evidence="7 10" id="KW-0408">Iron</keyword>
<dbReference type="Pfam" id="PF05683">
    <property type="entry name" value="Fumerase_C"/>
    <property type="match status" value="1"/>
</dbReference>
<dbReference type="GO" id="GO:0051539">
    <property type="term" value="F:4 iron, 4 sulfur cluster binding"/>
    <property type="evidence" value="ECO:0007669"/>
    <property type="project" value="UniProtKB-UniRule"/>
</dbReference>
<keyword evidence="6 10" id="KW-0479">Metal-binding</keyword>
<evidence type="ECO:0000256" key="5">
    <source>
        <dbReference type="ARBA" id="ARBA00022485"/>
    </source>
</evidence>